<sequence>MNKKISSFLVTVLVFLALPSSVHALDCATEVIPGTIDPNTYDVNFCVGGASSPAELGQVTVKVECTKLAGSGIIGDLRDVFGAACAQYIWKDNPNRTQTITIPPDQIGIDDAGKYFACGSIQRIDPGAERIKIKYTATKGDCTNDDVHLEPYYYKGALGFARYLKNVGAGVGLWDNWKPGTRVLCADGKSVNTAIGCISFDNMAGFTKSVVGVGVGLAGAVTLILLLYGFFTLTTSSGNPDKVNAGKDVITSALGGLIFIVLSVILLKIIGVDILQLPGLAG</sequence>
<feature type="transmembrane region" description="Helical" evidence="1">
    <location>
        <begin position="209"/>
        <end position="228"/>
    </location>
</feature>
<comment type="caution">
    <text evidence="3">The sequence shown here is derived from an EMBL/GenBank/DDBJ whole genome shotgun (WGS) entry which is preliminary data.</text>
</comment>
<proteinExistence type="predicted"/>
<gene>
    <name evidence="3" type="ORF">A2368_01610</name>
</gene>
<dbReference type="EMBL" id="MFAM01000046">
    <property type="protein sequence ID" value="OGD78451.1"/>
    <property type="molecule type" value="Genomic_DNA"/>
</dbReference>
<protein>
    <recommendedName>
        <fullName evidence="5">Ig-like domain-containing protein</fullName>
    </recommendedName>
</protein>
<feature type="chain" id="PRO_5009518565" description="Ig-like domain-containing protein" evidence="2">
    <location>
        <begin position="25"/>
        <end position="282"/>
    </location>
</feature>
<organism evidence="3 4">
    <name type="scientific">Candidatus Collierbacteria bacterium RIFOXYB1_FULL_49_13</name>
    <dbReference type="NCBI Taxonomy" id="1817728"/>
    <lineage>
        <taxon>Bacteria</taxon>
        <taxon>Candidatus Collieribacteriota</taxon>
    </lineage>
</organism>
<feature type="signal peptide" evidence="2">
    <location>
        <begin position="1"/>
        <end position="24"/>
    </location>
</feature>
<evidence type="ECO:0000256" key="2">
    <source>
        <dbReference type="SAM" id="SignalP"/>
    </source>
</evidence>
<evidence type="ECO:0008006" key="5">
    <source>
        <dbReference type="Google" id="ProtNLM"/>
    </source>
</evidence>
<keyword evidence="1" id="KW-1133">Transmembrane helix</keyword>
<keyword evidence="2" id="KW-0732">Signal</keyword>
<evidence type="ECO:0000313" key="4">
    <source>
        <dbReference type="Proteomes" id="UP000176682"/>
    </source>
</evidence>
<accession>A0A1F5FFS6</accession>
<dbReference type="Proteomes" id="UP000176682">
    <property type="component" value="Unassembled WGS sequence"/>
</dbReference>
<evidence type="ECO:0000256" key="1">
    <source>
        <dbReference type="SAM" id="Phobius"/>
    </source>
</evidence>
<evidence type="ECO:0000313" key="3">
    <source>
        <dbReference type="EMBL" id="OGD78451.1"/>
    </source>
</evidence>
<reference evidence="3 4" key="1">
    <citation type="journal article" date="2016" name="Nat. Commun.">
        <title>Thousands of microbial genomes shed light on interconnected biogeochemical processes in an aquifer system.</title>
        <authorList>
            <person name="Anantharaman K."/>
            <person name="Brown C.T."/>
            <person name="Hug L.A."/>
            <person name="Sharon I."/>
            <person name="Castelle C.J."/>
            <person name="Probst A.J."/>
            <person name="Thomas B.C."/>
            <person name="Singh A."/>
            <person name="Wilkins M.J."/>
            <person name="Karaoz U."/>
            <person name="Brodie E.L."/>
            <person name="Williams K.H."/>
            <person name="Hubbard S.S."/>
            <person name="Banfield J.F."/>
        </authorList>
    </citation>
    <scope>NUCLEOTIDE SEQUENCE [LARGE SCALE GENOMIC DNA]</scope>
</reference>
<dbReference type="AlphaFoldDB" id="A0A1F5FFS6"/>
<feature type="transmembrane region" description="Helical" evidence="1">
    <location>
        <begin position="249"/>
        <end position="270"/>
    </location>
</feature>
<name>A0A1F5FFS6_9BACT</name>
<keyword evidence="1" id="KW-0472">Membrane</keyword>
<keyword evidence="1" id="KW-0812">Transmembrane</keyword>